<dbReference type="RefSeq" id="WP_131607704.1">
    <property type="nucleotide sequence ID" value="NZ_SJSM01000002.1"/>
</dbReference>
<evidence type="ECO:0000313" key="7">
    <source>
        <dbReference type="EMBL" id="TCC98721.1"/>
    </source>
</evidence>
<name>A0A4R0NE74_9SPHI</name>
<dbReference type="AlphaFoldDB" id="A0A4R0NE74"/>
<dbReference type="SUPFAM" id="SSF88659">
    <property type="entry name" value="Sigma3 and sigma4 domains of RNA polymerase sigma factors"/>
    <property type="match status" value="1"/>
</dbReference>
<keyword evidence="4" id="KW-0804">Transcription</keyword>
<evidence type="ECO:0000256" key="4">
    <source>
        <dbReference type="ARBA" id="ARBA00023163"/>
    </source>
</evidence>
<dbReference type="PANTHER" id="PTHR43133:SF46">
    <property type="entry name" value="RNA POLYMERASE SIGMA-70 FACTOR ECF SUBFAMILY"/>
    <property type="match status" value="1"/>
</dbReference>
<evidence type="ECO:0000256" key="1">
    <source>
        <dbReference type="ARBA" id="ARBA00010641"/>
    </source>
</evidence>
<dbReference type="GO" id="GO:0003677">
    <property type="term" value="F:DNA binding"/>
    <property type="evidence" value="ECO:0007669"/>
    <property type="project" value="InterPro"/>
</dbReference>
<evidence type="ECO:0000256" key="3">
    <source>
        <dbReference type="ARBA" id="ARBA00023082"/>
    </source>
</evidence>
<dbReference type="InterPro" id="IPR013325">
    <property type="entry name" value="RNA_pol_sigma_r2"/>
</dbReference>
<comment type="caution">
    <text evidence="7">The sequence shown here is derived from an EMBL/GenBank/DDBJ whole genome shotgun (WGS) entry which is preliminary data.</text>
</comment>
<keyword evidence="8" id="KW-1185">Reference proteome</keyword>
<proteinExistence type="inferred from homology"/>
<dbReference type="InterPro" id="IPR007627">
    <property type="entry name" value="RNA_pol_sigma70_r2"/>
</dbReference>
<dbReference type="InterPro" id="IPR039425">
    <property type="entry name" value="RNA_pol_sigma-70-like"/>
</dbReference>
<dbReference type="Proteomes" id="UP000291117">
    <property type="component" value="Unassembled WGS sequence"/>
</dbReference>
<dbReference type="InterPro" id="IPR013324">
    <property type="entry name" value="RNA_pol_sigma_r3/r4-like"/>
</dbReference>
<dbReference type="Gene3D" id="1.10.10.10">
    <property type="entry name" value="Winged helix-like DNA-binding domain superfamily/Winged helix DNA-binding domain"/>
    <property type="match status" value="1"/>
</dbReference>
<feature type="domain" description="RNA polymerase sigma-70 region 2" evidence="5">
    <location>
        <begin position="27"/>
        <end position="93"/>
    </location>
</feature>
<dbReference type="InterPro" id="IPR014284">
    <property type="entry name" value="RNA_pol_sigma-70_dom"/>
</dbReference>
<dbReference type="GO" id="GO:0016987">
    <property type="term" value="F:sigma factor activity"/>
    <property type="evidence" value="ECO:0007669"/>
    <property type="project" value="UniProtKB-KW"/>
</dbReference>
<gene>
    <name evidence="7" type="ORF">EZ444_05440</name>
</gene>
<reference evidence="7 8" key="1">
    <citation type="submission" date="2019-02" db="EMBL/GenBank/DDBJ databases">
        <title>Pedobacter sp. RP-3-8 sp. nov., isolated from Arctic soil.</title>
        <authorList>
            <person name="Dahal R.H."/>
        </authorList>
    </citation>
    <scope>NUCLEOTIDE SEQUENCE [LARGE SCALE GENOMIC DNA]</scope>
    <source>
        <strain evidence="7 8">RP-3-8</strain>
    </source>
</reference>
<organism evidence="7 8">
    <name type="scientific">Pedobacter hiemivivus</name>
    <dbReference type="NCBI Taxonomy" id="2530454"/>
    <lineage>
        <taxon>Bacteria</taxon>
        <taxon>Pseudomonadati</taxon>
        <taxon>Bacteroidota</taxon>
        <taxon>Sphingobacteriia</taxon>
        <taxon>Sphingobacteriales</taxon>
        <taxon>Sphingobacteriaceae</taxon>
        <taxon>Pedobacter</taxon>
    </lineage>
</organism>
<dbReference type="OrthoDB" id="799938at2"/>
<accession>A0A4R0NE74</accession>
<evidence type="ECO:0000313" key="8">
    <source>
        <dbReference type="Proteomes" id="UP000291117"/>
    </source>
</evidence>
<evidence type="ECO:0000256" key="2">
    <source>
        <dbReference type="ARBA" id="ARBA00023015"/>
    </source>
</evidence>
<evidence type="ECO:0000259" key="6">
    <source>
        <dbReference type="Pfam" id="PF08281"/>
    </source>
</evidence>
<protein>
    <submittedName>
        <fullName evidence="7">RNA polymerase sigma-70 factor</fullName>
    </submittedName>
</protein>
<dbReference type="Pfam" id="PF04542">
    <property type="entry name" value="Sigma70_r2"/>
    <property type="match status" value="1"/>
</dbReference>
<dbReference type="GO" id="GO:0006352">
    <property type="term" value="P:DNA-templated transcription initiation"/>
    <property type="evidence" value="ECO:0007669"/>
    <property type="project" value="InterPro"/>
</dbReference>
<dbReference type="Gene3D" id="1.10.1740.10">
    <property type="match status" value="1"/>
</dbReference>
<dbReference type="NCBIfam" id="TIGR02985">
    <property type="entry name" value="Sig70_bacteroi1"/>
    <property type="match status" value="1"/>
</dbReference>
<dbReference type="InterPro" id="IPR014327">
    <property type="entry name" value="RNA_pol_sigma70_bacteroid"/>
</dbReference>
<keyword evidence="2" id="KW-0805">Transcription regulation</keyword>
<dbReference type="Pfam" id="PF08281">
    <property type="entry name" value="Sigma70_r4_2"/>
    <property type="match status" value="1"/>
</dbReference>
<dbReference type="NCBIfam" id="TIGR02937">
    <property type="entry name" value="sigma70-ECF"/>
    <property type="match status" value="1"/>
</dbReference>
<dbReference type="InterPro" id="IPR036388">
    <property type="entry name" value="WH-like_DNA-bd_sf"/>
</dbReference>
<dbReference type="EMBL" id="SJSM01000002">
    <property type="protein sequence ID" value="TCC98721.1"/>
    <property type="molecule type" value="Genomic_DNA"/>
</dbReference>
<sequence>MLHKLPENENELLAKVASGDTHAFSIIYNAYRKRIYTIALQYLHAEMQAEDAVQEIFLKLWRLEDNLTNIRNLEAYLLQLTKYKCLNMMRRQNLENLHIEPLHEGFEYADSDTEDQILLNDTRKIVNEGIAMLPPKQKLVYQLCRMQDLKYEKVGEKLNISPETVRSHLKLALKSLRAHISMHTDLTILLILFKII</sequence>
<dbReference type="SUPFAM" id="SSF88946">
    <property type="entry name" value="Sigma2 domain of RNA polymerase sigma factors"/>
    <property type="match status" value="1"/>
</dbReference>
<keyword evidence="3" id="KW-0731">Sigma factor</keyword>
<dbReference type="InterPro" id="IPR013249">
    <property type="entry name" value="RNA_pol_sigma70_r4_t2"/>
</dbReference>
<comment type="similarity">
    <text evidence="1">Belongs to the sigma-70 factor family. ECF subfamily.</text>
</comment>
<dbReference type="PANTHER" id="PTHR43133">
    <property type="entry name" value="RNA POLYMERASE ECF-TYPE SIGMA FACTO"/>
    <property type="match status" value="1"/>
</dbReference>
<evidence type="ECO:0000259" key="5">
    <source>
        <dbReference type="Pfam" id="PF04542"/>
    </source>
</evidence>
<feature type="domain" description="RNA polymerase sigma factor 70 region 4 type 2" evidence="6">
    <location>
        <begin position="129"/>
        <end position="176"/>
    </location>
</feature>